<gene>
    <name evidence="2" type="ORF">AFUS01_LOCUS27621</name>
</gene>
<proteinExistence type="predicted"/>
<accession>A0A8J2PD23</accession>
<keyword evidence="3" id="KW-1185">Reference proteome</keyword>
<evidence type="ECO:0000313" key="2">
    <source>
        <dbReference type="EMBL" id="CAG7817033.1"/>
    </source>
</evidence>
<evidence type="ECO:0000313" key="3">
    <source>
        <dbReference type="Proteomes" id="UP000708208"/>
    </source>
</evidence>
<dbReference type="Proteomes" id="UP000708208">
    <property type="component" value="Unassembled WGS sequence"/>
</dbReference>
<protein>
    <submittedName>
        <fullName evidence="2">Uncharacterized protein</fullName>
    </submittedName>
</protein>
<organism evidence="2 3">
    <name type="scientific">Allacma fusca</name>
    <dbReference type="NCBI Taxonomy" id="39272"/>
    <lineage>
        <taxon>Eukaryota</taxon>
        <taxon>Metazoa</taxon>
        <taxon>Ecdysozoa</taxon>
        <taxon>Arthropoda</taxon>
        <taxon>Hexapoda</taxon>
        <taxon>Collembola</taxon>
        <taxon>Symphypleona</taxon>
        <taxon>Sminthuridae</taxon>
        <taxon>Allacma</taxon>
    </lineage>
</organism>
<sequence>MKGKRGKRKYRKKLKGKQEKADRETVSSLNEASMEPVIGETPSGGLPYSASTCLTFPPRSFRLLQCQPPYSPPERLLLHTEQTQLLRNDDRTDCSPKVYRQVSNVERDSTGFLFTALGPSKEIFHFLSPVIHLFNTFP</sequence>
<feature type="region of interest" description="Disordered" evidence="1">
    <location>
        <begin position="1"/>
        <end position="43"/>
    </location>
</feature>
<feature type="compositionally biased region" description="Basic residues" evidence="1">
    <location>
        <begin position="1"/>
        <end position="15"/>
    </location>
</feature>
<reference evidence="2" key="1">
    <citation type="submission" date="2021-06" db="EMBL/GenBank/DDBJ databases">
        <authorList>
            <person name="Hodson N. C."/>
            <person name="Mongue J. A."/>
            <person name="Jaron S. K."/>
        </authorList>
    </citation>
    <scope>NUCLEOTIDE SEQUENCE</scope>
</reference>
<comment type="caution">
    <text evidence="2">The sequence shown here is derived from an EMBL/GenBank/DDBJ whole genome shotgun (WGS) entry which is preliminary data.</text>
</comment>
<dbReference type="AlphaFoldDB" id="A0A8J2PD23"/>
<evidence type="ECO:0000256" key="1">
    <source>
        <dbReference type="SAM" id="MobiDB-lite"/>
    </source>
</evidence>
<dbReference type="EMBL" id="CAJVCH010385435">
    <property type="protein sequence ID" value="CAG7817033.1"/>
    <property type="molecule type" value="Genomic_DNA"/>
</dbReference>
<feature type="compositionally biased region" description="Basic and acidic residues" evidence="1">
    <location>
        <begin position="16"/>
        <end position="25"/>
    </location>
</feature>
<name>A0A8J2PD23_9HEXA</name>